<dbReference type="GO" id="GO:0003824">
    <property type="term" value="F:catalytic activity"/>
    <property type="evidence" value="ECO:0007669"/>
    <property type="project" value="InterPro"/>
</dbReference>
<comment type="cofactor">
    <cofactor evidence="1">
        <name>pantetheine 4'-phosphate</name>
        <dbReference type="ChEBI" id="CHEBI:47942"/>
    </cofactor>
</comment>
<evidence type="ECO:0000256" key="2">
    <source>
        <dbReference type="ARBA" id="ARBA00022450"/>
    </source>
</evidence>
<dbReference type="PROSITE" id="PS50075">
    <property type="entry name" value="CARRIER"/>
    <property type="match status" value="1"/>
</dbReference>
<dbReference type="InterPro" id="IPR036736">
    <property type="entry name" value="ACP-like_sf"/>
</dbReference>
<dbReference type="GO" id="GO:0005737">
    <property type="term" value="C:cytoplasm"/>
    <property type="evidence" value="ECO:0007669"/>
    <property type="project" value="TreeGrafter"/>
</dbReference>
<dbReference type="GO" id="GO:0008610">
    <property type="term" value="P:lipid biosynthetic process"/>
    <property type="evidence" value="ECO:0007669"/>
    <property type="project" value="UniProtKB-ARBA"/>
</dbReference>
<gene>
    <name evidence="5" type="ORF">EII35_07005</name>
</gene>
<dbReference type="Pfam" id="PF00501">
    <property type="entry name" value="AMP-binding"/>
    <property type="match status" value="1"/>
</dbReference>
<dbReference type="SUPFAM" id="SSF52777">
    <property type="entry name" value="CoA-dependent acyltransferases"/>
    <property type="match status" value="6"/>
</dbReference>
<dbReference type="PANTHER" id="PTHR45527">
    <property type="entry name" value="NONRIBOSOMAL PEPTIDE SYNTHETASE"/>
    <property type="match status" value="1"/>
</dbReference>
<dbReference type="PROSITE" id="PS00012">
    <property type="entry name" value="PHOSPHOPANTETHEINE"/>
    <property type="match status" value="1"/>
</dbReference>
<name>A0A3P1WWG8_9ACTN</name>
<dbReference type="InterPro" id="IPR042099">
    <property type="entry name" value="ANL_N_sf"/>
</dbReference>
<dbReference type="SUPFAM" id="SSF47336">
    <property type="entry name" value="ACP-like"/>
    <property type="match status" value="1"/>
</dbReference>
<accession>A0A3P1WWG8</accession>
<dbReference type="GO" id="GO:0043041">
    <property type="term" value="P:amino acid activation for nonribosomal peptide biosynthetic process"/>
    <property type="evidence" value="ECO:0007669"/>
    <property type="project" value="TreeGrafter"/>
</dbReference>
<dbReference type="Gene3D" id="3.30.300.30">
    <property type="match status" value="1"/>
</dbReference>
<dbReference type="Pfam" id="PF13193">
    <property type="entry name" value="AMP-binding_C"/>
    <property type="match status" value="1"/>
</dbReference>
<dbReference type="PANTHER" id="PTHR45527:SF1">
    <property type="entry name" value="FATTY ACID SYNTHASE"/>
    <property type="match status" value="1"/>
</dbReference>
<dbReference type="Gene3D" id="3.30.559.10">
    <property type="entry name" value="Chloramphenicol acetyltransferase-like domain"/>
    <property type="match status" value="3"/>
</dbReference>
<dbReference type="InterPro" id="IPR045851">
    <property type="entry name" value="AMP-bd_C_sf"/>
</dbReference>
<dbReference type="InterPro" id="IPR010071">
    <property type="entry name" value="AA_adenyl_dom"/>
</dbReference>
<dbReference type="InterPro" id="IPR009081">
    <property type="entry name" value="PP-bd_ACP"/>
</dbReference>
<dbReference type="InterPro" id="IPR020806">
    <property type="entry name" value="PKS_PP-bd"/>
</dbReference>
<organism evidence="5 6">
    <name type="scientific">Arachnia propionica</name>
    <dbReference type="NCBI Taxonomy" id="1750"/>
    <lineage>
        <taxon>Bacteria</taxon>
        <taxon>Bacillati</taxon>
        <taxon>Actinomycetota</taxon>
        <taxon>Actinomycetes</taxon>
        <taxon>Propionibacteriales</taxon>
        <taxon>Propionibacteriaceae</taxon>
        <taxon>Arachnia</taxon>
    </lineage>
</organism>
<dbReference type="GO" id="GO:0044550">
    <property type="term" value="P:secondary metabolite biosynthetic process"/>
    <property type="evidence" value="ECO:0007669"/>
    <property type="project" value="TreeGrafter"/>
</dbReference>
<dbReference type="GO" id="GO:0031177">
    <property type="term" value="F:phosphopantetheine binding"/>
    <property type="evidence" value="ECO:0007669"/>
    <property type="project" value="InterPro"/>
</dbReference>
<dbReference type="Proteomes" id="UP000280935">
    <property type="component" value="Unassembled WGS sequence"/>
</dbReference>
<evidence type="ECO:0000313" key="6">
    <source>
        <dbReference type="Proteomes" id="UP000280935"/>
    </source>
</evidence>
<feature type="domain" description="Carrier" evidence="4">
    <location>
        <begin position="990"/>
        <end position="1065"/>
    </location>
</feature>
<dbReference type="InterPro" id="IPR025110">
    <property type="entry name" value="AMP-bd_C"/>
</dbReference>
<proteinExistence type="predicted"/>
<keyword evidence="2" id="KW-0596">Phosphopantetheine</keyword>
<protein>
    <submittedName>
        <fullName evidence="5">Amino acid adenylation domain-containing protein</fullName>
    </submittedName>
</protein>
<evidence type="ECO:0000313" key="5">
    <source>
        <dbReference type="EMBL" id="RRD49750.1"/>
    </source>
</evidence>
<evidence type="ECO:0000256" key="3">
    <source>
        <dbReference type="ARBA" id="ARBA00022553"/>
    </source>
</evidence>
<evidence type="ECO:0000259" key="4">
    <source>
        <dbReference type="PROSITE" id="PS50075"/>
    </source>
</evidence>
<comment type="caution">
    <text evidence="5">The sequence shown here is derived from an EMBL/GenBank/DDBJ whole genome shotgun (WGS) entry which is preliminary data.</text>
</comment>
<evidence type="ECO:0000256" key="1">
    <source>
        <dbReference type="ARBA" id="ARBA00001957"/>
    </source>
</evidence>
<dbReference type="EMBL" id="RQYT01000012">
    <property type="protein sequence ID" value="RRD49750.1"/>
    <property type="molecule type" value="Genomic_DNA"/>
</dbReference>
<dbReference type="InterPro" id="IPR006162">
    <property type="entry name" value="Ppantetheine_attach_site"/>
</dbReference>
<dbReference type="Pfam" id="PF00668">
    <property type="entry name" value="Condensation"/>
    <property type="match status" value="3"/>
</dbReference>
<dbReference type="Gene3D" id="3.30.559.30">
    <property type="entry name" value="Nonribosomal peptide synthetase, condensation domain"/>
    <property type="match status" value="3"/>
</dbReference>
<dbReference type="CDD" id="cd05930">
    <property type="entry name" value="A_NRPS"/>
    <property type="match status" value="1"/>
</dbReference>
<keyword evidence="3" id="KW-0597">Phosphoprotein</keyword>
<sequence>MRSLDEVRALLAQRRQGEGQALAPVAPSRAEQPVLSAAQRNIWAKQQLDPASCAYNLCLRLTFRWDDGAEPVDERRLVEAFHTVVRRHEVLRTTYPTGEDGEPWQCVHDLLPPQVRQHPPGTDVDVVTREAVARPFDLAVDTPMRLDLVRVGEQTLVVVMTLQHIVWDGMTMSVLARELSAAYLTQELPAPTWQVADFAAEEQTSGHEGARTYWKGVFRDGVPQLALPLEHEDSETGARRDHRLSVAADANLRSLAKEHRTTPFAVFIAAFHLALRVVTGQVRTVIGTTVANREQPGQDQLFGNFSNQIPLLLDGSAVLGTTFADLVATTTTVISDAFRHKTLPTAEIAAAAGIDRSAGEELFSTMVLFLTQDIAGPQLPGVSCNWELIDNKAALHPLALEVFHHPGHTEVQFTHQRRLSADLVDSVAEILDTVIASATSSCPLRELLVLGRRDRSFLDQHARGARREIEPATVDGMLRDAAESCADNPAVVVCDAQGQETQRLTYAQFDAEVNRLTRELLARGVATGDRVLVATGRSVWLPIAMAAVLRAGACHVPVDPRHPPRRIREVAMDASPSLVLVAGIASRDPGSYGDIVVIDLDDVSTQAQLRARSAASVTVGELTRPLSGEDPCYLIHTSGSTGSPKGVLNLHRGVANHLQWYGRTFLRGRRCRVLQKAPVTFDVGLAELLNPLSSGGTTVIPPADWWEGEVEALARMVAHQRIQVLSLVPSHLRVILDTVENLSGMRCLEDLLLGGEAVPGNLALRARELLGCRVHSLYGPTEAAMDVTWVEFTPELAVAAGESLIGRPEDNVTVRILGPGDVEVPVGVPGELCLVGAQVAAGYWNREVETSRAFGISPVEQDGGERMYRTGDIASWRRDGQLVFHGRTGEQVKIRGNRVELGEVEAALLEVPGVHQAAVAVWAGRLVGYVVPAPGVHLLLDDVVEIMGRRVPSYMVVELLVELEDLPLTAQGKLDRAALPEPQLAGGDDGQLEGAQRRVAEVMAEVLGLGEPPGPRSSLFSLGGDSIAAIRVVAGLRRVGLEVSARAVLAARDIAELAQGCRDARGVPKTGEWGPRRAPVPPLGGPLTTLDEQSVGLVQFTVLRLDAGIDLTEVTARLDGVLRQHPVLAARLLPDGWLELPGEVPGCRIDVAEEIRITDSDSLQPVVVKLAQALAPSEGRMMTAGVYGPVHHRCLVIVASHLVVDGVSWRVIQRELAASEVSDPENGFLRWAAMLAEQSAAGQDRDWLTIMEQVSGRVMLEAGLDVERTASTHRIVLGSGMCADLIDASRALGCDLLDLILAAAVTALGDVIPGAGAGVTVEGHGRDNPVAEAVRAENSVGWFTASWPLPVTRKESSRATLQAVRSARHNLPEDTARPGVLRLEHPHPLPELCVNHLGVFTTTDSSSHRAWQPLPGLPAVGGWASPDTPLGSVLDLTTELHERPEGSELRATLRAAGRHVSVEQAERFLRIWQEELRDLVELAATDPGRCPADFVVQQITQAEVDTWSTRFGHPVKEVLPLTALQRSLALSSLASGGADGYIVQSILELHDDSRRLNAEVLADAAGIVVGHHPGLGIAPAASGSDLVGVVTSGLQVPAIELEMEEAAVAEWLKQDARSTFDLSAPPLLRVALLRTPDRCHLVITCHHLITDGWTGQLLMLELARVLAALLEGDRDKARHCVVGDPGTFLRASALLLDKAEETRRVWADVLESVEPLVLGGPRSSVMEPYLVMAELPRDRCGQLAELAAQENTSLHTLCQLAWGHALGSLTGRRSLVFGEVVSGRTLELPGIEESIGCYANTVPGLVDLDPAGSWRQAVKNLVALRRRVLGWEHLSLVDAHRMAGVRKLFDTLYVFQSYPPHHEELADTLRAAGLPLQQVRPGGSTDASAVLMVFPAGSVGGDEVFRCSLHTAPDVLDEEQSRILLDVFVAALTTMAAQPDALIKECQLIDDFDQLALEAFRLPTVREADR</sequence>
<dbReference type="InterPro" id="IPR001242">
    <property type="entry name" value="Condensation_dom"/>
</dbReference>
<dbReference type="SMART" id="SM00823">
    <property type="entry name" value="PKS_PP"/>
    <property type="match status" value="1"/>
</dbReference>
<dbReference type="InterPro" id="IPR000873">
    <property type="entry name" value="AMP-dep_synth/lig_dom"/>
</dbReference>
<dbReference type="Pfam" id="PF00550">
    <property type="entry name" value="PP-binding"/>
    <property type="match status" value="1"/>
</dbReference>
<dbReference type="NCBIfam" id="TIGR01733">
    <property type="entry name" value="AA-adenyl-dom"/>
    <property type="match status" value="1"/>
</dbReference>
<dbReference type="SUPFAM" id="SSF56801">
    <property type="entry name" value="Acetyl-CoA synthetase-like"/>
    <property type="match status" value="1"/>
</dbReference>
<dbReference type="PROSITE" id="PS00455">
    <property type="entry name" value="AMP_BINDING"/>
    <property type="match status" value="1"/>
</dbReference>
<reference evidence="5 6" key="1">
    <citation type="submission" date="2018-11" db="EMBL/GenBank/DDBJ databases">
        <title>Genomes From Bacteria Associated with the Canine Oral Cavity: a Test Case for Automated Genome-Based Taxonomic Assignment.</title>
        <authorList>
            <person name="Coil D.A."/>
            <person name="Jospin G."/>
            <person name="Darling A.E."/>
            <person name="Wallis C."/>
            <person name="Davis I.J."/>
            <person name="Harris S."/>
            <person name="Eisen J.A."/>
            <person name="Holcombe L.J."/>
            <person name="O'Flynn C."/>
        </authorList>
    </citation>
    <scope>NUCLEOTIDE SEQUENCE [LARGE SCALE GENOMIC DNA]</scope>
    <source>
        <strain evidence="5 6">OH2822_COT-296</strain>
    </source>
</reference>
<dbReference type="Gene3D" id="3.40.50.12780">
    <property type="entry name" value="N-terminal domain of ligase-like"/>
    <property type="match status" value="1"/>
</dbReference>
<dbReference type="RefSeq" id="WP_125227752.1">
    <property type="nucleotide sequence ID" value="NZ_RQYT01000012.1"/>
</dbReference>
<dbReference type="InterPro" id="IPR020845">
    <property type="entry name" value="AMP-binding_CS"/>
</dbReference>
<dbReference type="Gene3D" id="1.10.1200.10">
    <property type="entry name" value="ACP-like"/>
    <property type="match status" value="1"/>
</dbReference>
<dbReference type="InterPro" id="IPR023213">
    <property type="entry name" value="CAT-like_dom_sf"/>
</dbReference>
<dbReference type="OrthoDB" id="2472181at2"/>